<reference evidence="1 2" key="1">
    <citation type="submission" date="2016-10" db="EMBL/GenBank/DDBJ databases">
        <title>Complete Genome Sequence of the Nonylphenol-Degrading Bacterium Sphingobium cloacae JCM 10874T.</title>
        <authorList>
            <person name="Ootsuka M."/>
            <person name="Nishizawa T."/>
            <person name="Ohta H."/>
        </authorList>
    </citation>
    <scope>NUCLEOTIDE SEQUENCE [LARGE SCALE GENOMIC DNA]</scope>
    <source>
        <strain evidence="1 2">JCM 10874</strain>
    </source>
</reference>
<keyword evidence="2" id="KW-1185">Reference proteome</keyword>
<evidence type="ECO:0000313" key="2">
    <source>
        <dbReference type="Proteomes" id="UP000218272"/>
    </source>
</evidence>
<evidence type="ECO:0000313" key="1">
    <source>
        <dbReference type="EMBL" id="BAV65930.1"/>
    </source>
</evidence>
<name>A0A1E1F5X9_9SPHN</name>
<gene>
    <name evidence="1" type="ORF">SCLO_1028900</name>
</gene>
<dbReference type="Proteomes" id="UP000218272">
    <property type="component" value="Chromosome SCLO_1"/>
</dbReference>
<dbReference type="RefSeq" id="WP_066521153.1">
    <property type="nucleotide sequence ID" value="NZ_AP017655.1"/>
</dbReference>
<organism evidence="1 2">
    <name type="scientific">Sphingobium cloacae</name>
    <dbReference type="NCBI Taxonomy" id="120107"/>
    <lineage>
        <taxon>Bacteria</taxon>
        <taxon>Pseudomonadati</taxon>
        <taxon>Pseudomonadota</taxon>
        <taxon>Alphaproteobacteria</taxon>
        <taxon>Sphingomonadales</taxon>
        <taxon>Sphingomonadaceae</taxon>
        <taxon>Sphingobium</taxon>
    </lineage>
</organism>
<proteinExistence type="predicted"/>
<dbReference type="EMBL" id="AP017655">
    <property type="protein sequence ID" value="BAV65930.1"/>
    <property type="molecule type" value="Genomic_DNA"/>
</dbReference>
<dbReference type="AlphaFoldDB" id="A0A1E1F5X9"/>
<accession>A0A1E1F5X9</accession>
<dbReference type="KEGG" id="sclo:SCLO_1028900"/>
<protein>
    <submittedName>
        <fullName evidence="1">Uncharacterized protein</fullName>
    </submittedName>
</protein>
<sequence>MALWAYRNAEWLVAIHAMVDDVCVQDGAMPPGLFGNLTRLVDGVRSDSPDDMFLSRADDMLVAIHRLRSAMRHRSPQADPAAIRRELGHMCRDWMSAARFC</sequence>
<dbReference type="OrthoDB" id="7477797at2"/>